<dbReference type="PANTHER" id="PTHR44119:SF4">
    <property type="entry name" value="AEROBIC COBALTOCHELATASE SUBUNIT COBN"/>
    <property type="match status" value="1"/>
</dbReference>
<evidence type="ECO:0000256" key="2">
    <source>
        <dbReference type="SAM" id="SignalP"/>
    </source>
</evidence>
<dbReference type="EC" id="6.6.1.2" evidence="4"/>
<organism evidence="4 5">
    <name type="scientific">Luteimonas endophytica</name>
    <dbReference type="NCBI Taxonomy" id="3042023"/>
    <lineage>
        <taxon>Bacteria</taxon>
        <taxon>Pseudomonadati</taxon>
        <taxon>Pseudomonadota</taxon>
        <taxon>Gammaproteobacteria</taxon>
        <taxon>Lysobacterales</taxon>
        <taxon>Lysobacteraceae</taxon>
        <taxon>Luteimonas</taxon>
    </lineage>
</organism>
<evidence type="ECO:0000256" key="1">
    <source>
        <dbReference type="SAM" id="MobiDB-lite"/>
    </source>
</evidence>
<dbReference type="PANTHER" id="PTHR44119">
    <property type="entry name" value="MAGNESIUM-CHELATASE SUBUNIT CHLH, CHLOROPLASTIC"/>
    <property type="match status" value="1"/>
</dbReference>
<feature type="compositionally biased region" description="Low complexity" evidence="1">
    <location>
        <begin position="1226"/>
        <end position="1260"/>
    </location>
</feature>
<feature type="signal peptide" evidence="2">
    <location>
        <begin position="1"/>
        <end position="22"/>
    </location>
</feature>
<reference evidence="4 5" key="1">
    <citation type="submission" date="2023-04" db="EMBL/GenBank/DDBJ databases">
        <title>Luteimonas endophyticus RD2P54.</title>
        <authorList>
            <person name="Sun J.-Q."/>
        </authorList>
    </citation>
    <scope>NUCLEOTIDE SEQUENCE [LARGE SCALE GENOMIC DNA]</scope>
    <source>
        <strain evidence="4 5">RD2P54</strain>
    </source>
</reference>
<feature type="domain" description="CobN/magnesium chelatase" evidence="3">
    <location>
        <begin position="129"/>
        <end position="1183"/>
    </location>
</feature>
<dbReference type="RefSeq" id="WP_280573498.1">
    <property type="nucleotide sequence ID" value="NZ_JARXRM010000025.1"/>
</dbReference>
<dbReference type="CDD" id="cd10150">
    <property type="entry name" value="CobN_like"/>
    <property type="match status" value="1"/>
</dbReference>
<dbReference type="InterPro" id="IPR003672">
    <property type="entry name" value="CobN/Mg_chltase"/>
</dbReference>
<name>A0ABT6J6V6_9GAMM</name>
<evidence type="ECO:0000313" key="4">
    <source>
        <dbReference type="EMBL" id="MDH5822566.1"/>
    </source>
</evidence>
<evidence type="ECO:0000313" key="5">
    <source>
        <dbReference type="Proteomes" id="UP001156940"/>
    </source>
</evidence>
<dbReference type="GO" id="GO:0051116">
    <property type="term" value="F:cobaltochelatase activity"/>
    <property type="evidence" value="ECO:0007669"/>
    <property type="project" value="UniProtKB-EC"/>
</dbReference>
<gene>
    <name evidence="4" type="primary">cobN</name>
    <name evidence="4" type="ORF">QFW77_06120</name>
</gene>
<feature type="chain" id="PRO_5047491946" evidence="2">
    <location>
        <begin position="23"/>
        <end position="1311"/>
    </location>
</feature>
<keyword evidence="2" id="KW-0732">Signal</keyword>
<evidence type="ECO:0000259" key="3">
    <source>
        <dbReference type="Pfam" id="PF02514"/>
    </source>
</evidence>
<dbReference type="Pfam" id="PF02514">
    <property type="entry name" value="CobN-Mg_chel"/>
    <property type="match status" value="1"/>
</dbReference>
<comment type="caution">
    <text evidence="4">The sequence shown here is derived from an EMBL/GenBank/DDBJ whole genome shotgun (WGS) entry which is preliminary data.</text>
</comment>
<dbReference type="Proteomes" id="UP001156940">
    <property type="component" value="Unassembled WGS sequence"/>
</dbReference>
<proteinExistence type="predicted"/>
<accession>A0ABT6J6V6</accession>
<keyword evidence="4" id="KW-0436">Ligase</keyword>
<protein>
    <submittedName>
        <fullName evidence="4">Cobaltochelatase subunit CobN</fullName>
        <ecNumber evidence="4">6.6.1.2</ecNumber>
    </submittedName>
</protein>
<keyword evidence="5" id="KW-1185">Reference proteome</keyword>
<dbReference type="EMBL" id="JARXRM010000025">
    <property type="protein sequence ID" value="MDH5822566.1"/>
    <property type="molecule type" value="Genomic_DNA"/>
</dbReference>
<dbReference type="NCBIfam" id="NF004644">
    <property type="entry name" value="PRK05989.2-2"/>
    <property type="match status" value="1"/>
</dbReference>
<sequence length="1311" mass="141940">MAGAFRRLLFAVVLACTGSAQAAEPLQVTVVTTDFTLPGKALKIDRWGRAHGVRVVYLSIDRPPPGEPRDWLAASGLVIVDTPVASHAERVRALLAPALAERGVPWIAIGGGPLAFDALEPARARRVAEYYRQGGETNFRRMLDWLGRWHRGEATAAVPPPVPMPATGYYHPEAAEPFATLEAYLDWQRRRGHADGARVALVISSHALSSMQLKDVDALIAASERRGLVPVALWFERDDPDGLRDGLRDAGIVALVNLTHLGDGEQRLRDFIALDVPALVASTARGSTVEAWRSETSGMSAAAMATLLAVPESWGMSDPVVLAAVEDGEPVPIPEQVELLADKLASLARLRATAAADKRLALMFWNYPHGERNLSASQLNLPRSVADVTAALAGAGYPVAATGEAQVIEAGQAMLAGWYRPETLPGLVERGLAATLPLAEYERWLRTLPARQREALLESWGDPADSRAVITVDGVRAFAIPRWRLGGLAVLPQPPRAGEYGVATHDGAVPPAHAYLAAYLWLRLQHDPHALIHFGTHGTQEWLPGKDRGLWAFDWPNIAIGDLPVFYPYIQDNIGEAVQAKRRGRAVLVSHQTPAFAPAGLYDELRDLHHLVHEYQMTDPGPVRETAMRRLREAVVAQDLHADIGWSEAAIEADFEGFFGALHDHLHQLARSAIPLGLHVFGTPAAPEHRLSTVMQQLGDDYYAALGLDPQEVFADDFGKLQASKPYRFLQRYLRGGESPQAIADPALREQIECAIASDRRLAETGEIEALLAGLRGGFVRPGEGGDPVRSPEVPSGRNLYAFDPDRIPTRAAWEAGGEAFGQLLAAHRQAHGGAAPDKLTFVMWSVETVRHLGVVEAQVLHAAGLRPVWSAGGDVERIEIVPQAELGRPRIDVVVQVTGSYRDQFDGFMRKLDAALQQLARLDEPGNAIAANSRRIAAALVERGLDAERAAALSRLRMFGNAPGDYGTDLADKVMDSTGWDSETPLAEQFLARLQYGYGGGDWGTSGGEDGNLLAAHLAGTDGVVLPRSSNVYGALNTDHVFEYMGGLSMAMRHVDGSTPALYVSDLRAAAARTTTAAEFLSTELRSRYLNPQWIGAMQQEGYAGTLQVLDVANNLFGWQATAPGTVRADQWQAMHETYVLDKRELGIDEWFERHNPTAQAQLIERMMEAVRKGYWQADAQTRRELAQRWQALTAEHGGDAGARVTREFIERIAGGFGLDAAAPRAAAASPPAPAQVDAAPPASESESEPAAAESAEPATVRGRVMQEVAHAAPAEPPWQAWLGGLLLLACAGLGGWRQARPPRPLRSHR</sequence>
<feature type="region of interest" description="Disordered" evidence="1">
    <location>
        <begin position="1226"/>
        <end position="1261"/>
    </location>
</feature>